<protein>
    <submittedName>
        <fullName evidence="1">Uncharacterized protein</fullName>
    </submittedName>
</protein>
<organism evidence="1 2">
    <name type="scientific">Apostasia shenzhenica</name>
    <dbReference type="NCBI Taxonomy" id="1088818"/>
    <lineage>
        <taxon>Eukaryota</taxon>
        <taxon>Viridiplantae</taxon>
        <taxon>Streptophyta</taxon>
        <taxon>Embryophyta</taxon>
        <taxon>Tracheophyta</taxon>
        <taxon>Spermatophyta</taxon>
        <taxon>Magnoliopsida</taxon>
        <taxon>Liliopsida</taxon>
        <taxon>Asparagales</taxon>
        <taxon>Orchidaceae</taxon>
        <taxon>Apostasioideae</taxon>
        <taxon>Apostasia</taxon>
    </lineage>
</organism>
<sequence>MGKYRLQIWRAHGDYYRQWHPIRQSAGSRLLWQTSDQSKICICLAPSHQWAGGSR</sequence>
<dbReference type="AlphaFoldDB" id="A0A2H9ZTH6"/>
<evidence type="ECO:0000313" key="1">
    <source>
        <dbReference type="EMBL" id="PKA46601.1"/>
    </source>
</evidence>
<dbReference type="EMBL" id="KZ454129">
    <property type="protein sequence ID" value="PKA46601.1"/>
    <property type="molecule type" value="Genomic_DNA"/>
</dbReference>
<reference evidence="1 2" key="1">
    <citation type="journal article" date="2017" name="Nature">
        <title>The Apostasia genome and the evolution of orchids.</title>
        <authorList>
            <person name="Zhang G.Q."/>
            <person name="Liu K.W."/>
            <person name="Li Z."/>
            <person name="Lohaus R."/>
            <person name="Hsiao Y.Y."/>
            <person name="Niu S.C."/>
            <person name="Wang J.Y."/>
            <person name="Lin Y.C."/>
            <person name="Xu Q."/>
            <person name="Chen L.J."/>
            <person name="Yoshida K."/>
            <person name="Fujiwara S."/>
            <person name="Wang Z.W."/>
            <person name="Zhang Y.Q."/>
            <person name="Mitsuda N."/>
            <person name="Wang M."/>
            <person name="Liu G.H."/>
            <person name="Pecoraro L."/>
            <person name="Huang H.X."/>
            <person name="Xiao X.J."/>
            <person name="Lin M."/>
            <person name="Wu X.Y."/>
            <person name="Wu W.L."/>
            <person name="Chen Y.Y."/>
            <person name="Chang S.B."/>
            <person name="Sakamoto S."/>
            <person name="Ohme-Takagi M."/>
            <person name="Yagi M."/>
            <person name="Zeng S.J."/>
            <person name="Shen C.Y."/>
            <person name="Yeh C.M."/>
            <person name="Luo Y.B."/>
            <person name="Tsai W.C."/>
            <person name="Van de Peer Y."/>
            <person name="Liu Z.J."/>
        </authorList>
    </citation>
    <scope>NUCLEOTIDE SEQUENCE [LARGE SCALE GENOMIC DNA]</scope>
    <source>
        <strain evidence="2">cv. Shenzhen</strain>
        <tissue evidence="1">Stem</tissue>
    </source>
</reference>
<keyword evidence="2" id="KW-1185">Reference proteome</keyword>
<gene>
    <name evidence="1" type="ORF">AXF42_Ash019342</name>
</gene>
<dbReference type="Proteomes" id="UP000236161">
    <property type="component" value="Unassembled WGS sequence"/>
</dbReference>
<name>A0A2H9ZTH6_9ASPA</name>
<proteinExistence type="predicted"/>
<accession>A0A2H9ZTH6</accession>
<evidence type="ECO:0000313" key="2">
    <source>
        <dbReference type="Proteomes" id="UP000236161"/>
    </source>
</evidence>